<comment type="subunit">
    <text evidence="13">Monomer.</text>
</comment>
<evidence type="ECO:0000256" key="2">
    <source>
        <dbReference type="ARBA" id="ARBA00010688"/>
    </source>
</evidence>
<dbReference type="GO" id="GO:0006166">
    <property type="term" value="P:purine ribonucleoside salvage"/>
    <property type="evidence" value="ECO:0007669"/>
    <property type="project" value="UniProtKB-KW"/>
</dbReference>
<comment type="function">
    <text evidence="13">ATP dependent phosphorylation of adenosine and other related nucleoside analogs to monophosphate derivatives.</text>
</comment>
<dbReference type="Proteomes" id="UP001165740">
    <property type="component" value="Chromosome 2"/>
</dbReference>
<keyword evidence="8 13" id="KW-0067">ATP-binding</keyword>
<keyword evidence="9 13" id="KW-0460">Magnesium</keyword>
<comment type="catalytic activity">
    <reaction evidence="10 13">
        <text>adenosine + ATP = AMP + ADP + H(+)</text>
        <dbReference type="Rhea" id="RHEA:20824"/>
        <dbReference type="ChEBI" id="CHEBI:15378"/>
        <dbReference type="ChEBI" id="CHEBI:16335"/>
        <dbReference type="ChEBI" id="CHEBI:30616"/>
        <dbReference type="ChEBI" id="CHEBI:456215"/>
        <dbReference type="ChEBI" id="CHEBI:456216"/>
        <dbReference type="EC" id="2.7.1.20"/>
    </reaction>
</comment>
<dbReference type="InterPro" id="IPR002173">
    <property type="entry name" value="Carboh/pur_kinase_PfkB_CS"/>
</dbReference>
<dbReference type="PANTHER" id="PTHR45769">
    <property type="entry name" value="ADENOSINE KINASE"/>
    <property type="match status" value="1"/>
</dbReference>
<dbReference type="InterPro" id="IPR029056">
    <property type="entry name" value="Ribokinase-like"/>
</dbReference>
<dbReference type="GO" id="GO:0005524">
    <property type="term" value="F:ATP binding"/>
    <property type="evidence" value="ECO:0007669"/>
    <property type="project" value="UniProtKB-UniRule"/>
</dbReference>
<reference evidence="16" key="1">
    <citation type="submission" date="2025-08" db="UniProtKB">
        <authorList>
            <consortium name="RefSeq"/>
        </authorList>
    </citation>
    <scope>IDENTIFICATION</scope>
</reference>
<protein>
    <recommendedName>
        <fullName evidence="11 13">Adenosine kinase</fullName>
        <shortName evidence="13">AK</shortName>
        <ecNumber evidence="3 13">2.7.1.20</ecNumber>
    </recommendedName>
    <alternativeName>
        <fullName evidence="13">Adenosine 5'-phosphotransferase</fullName>
    </alternativeName>
</protein>
<evidence type="ECO:0000256" key="7">
    <source>
        <dbReference type="ARBA" id="ARBA00022777"/>
    </source>
</evidence>
<comment type="similarity">
    <text evidence="2 13">Belongs to the carbohydrate kinase PfkB family.</text>
</comment>
<evidence type="ECO:0000256" key="5">
    <source>
        <dbReference type="ARBA" id="ARBA00022726"/>
    </source>
</evidence>
<evidence type="ECO:0000313" key="16">
    <source>
        <dbReference type="RefSeq" id="XP_055874750.1"/>
    </source>
</evidence>
<evidence type="ECO:0000256" key="9">
    <source>
        <dbReference type="ARBA" id="ARBA00022842"/>
    </source>
</evidence>
<dbReference type="FunFam" id="3.40.1190.20:FF:000076">
    <property type="entry name" value="Adenosine kinase"/>
    <property type="match status" value="1"/>
</dbReference>
<dbReference type="Gene3D" id="3.30.1110.10">
    <property type="match status" value="1"/>
</dbReference>
<dbReference type="GO" id="GO:0005634">
    <property type="term" value="C:nucleus"/>
    <property type="evidence" value="ECO:0007669"/>
    <property type="project" value="UniProtKB-SubCell"/>
</dbReference>
<dbReference type="PROSITE" id="PS00584">
    <property type="entry name" value="PFKB_KINASES_2"/>
    <property type="match status" value="1"/>
</dbReference>
<comment type="pathway">
    <text evidence="1 13">Purine metabolism; AMP biosynthesis via salvage pathway; AMP from adenosine: step 1/1.</text>
</comment>
<evidence type="ECO:0000256" key="6">
    <source>
        <dbReference type="ARBA" id="ARBA00022741"/>
    </source>
</evidence>
<evidence type="ECO:0000313" key="15">
    <source>
        <dbReference type="Proteomes" id="UP001165740"/>
    </source>
</evidence>
<dbReference type="GeneID" id="106065195"/>
<feature type="domain" description="Carbohydrate kinase PfkB" evidence="14">
    <location>
        <begin position="63"/>
        <end position="355"/>
    </location>
</feature>
<evidence type="ECO:0000256" key="10">
    <source>
        <dbReference type="ARBA" id="ARBA00051362"/>
    </source>
</evidence>
<feature type="active site" description="Proton acceptor" evidence="12">
    <location>
        <position position="317"/>
    </location>
</feature>
<sequence>MTRQPSDSVCCALSGQARRYALPWRGDLVALGNPMMDITVQANTDLLKKYDLDDNNAILAGDKHKSLFQEIESLPGVHFSPGGSALNTVKVVQMILKQEHVTSFQGCIAHDDHGVRLTDLLREVGVDVKFQYTDKAPTAKCAVLCKGKDRSLVTDLGAAKYFSEDHLDNPDNWAAVETAKFIYLSGYVLEVCPKGMLRVARHAADNNKTLIVNMSAPVVCVDHRELLLVLLTCADFWIGNESEALKFAEVNELNTEDVKEIAKILSKWEKVNISKSRVVIITQAENPVVVAKDGVVKEYKTTPIAVESIVDTNGAGDCFVGGFLSKLVQDQDLDSCIKKGLEVAHKSLQSVGCTFENIKL</sequence>
<evidence type="ECO:0000256" key="4">
    <source>
        <dbReference type="ARBA" id="ARBA00022679"/>
    </source>
</evidence>
<evidence type="ECO:0000256" key="1">
    <source>
        <dbReference type="ARBA" id="ARBA00004801"/>
    </source>
</evidence>
<keyword evidence="4 13" id="KW-0808">Transferase</keyword>
<name>A0A9W2ZII9_BIOGL</name>
<evidence type="ECO:0000256" key="3">
    <source>
        <dbReference type="ARBA" id="ARBA00012119"/>
    </source>
</evidence>
<comment type="subcellular location">
    <subcellularLocation>
        <location evidence="13">Nucleus</location>
    </subcellularLocation>
</comment>
<dbReference type="EC" id="2.7.1.20" evidence="3 13"/>
<evidence type="ECO:0000256" key="11">
    <source>
        <dbReference type="ARBA" id="ARBA00068771"/>
    </source>
</evidence>
<dbReference type="CDD" id="cd01168">
    <property type="entry name" value="adenosine_kinase"/>
    <property type="match status" value="1"/>
</dbReference>
<dbReference type="GO" id="GO:0004001">
    <property type="term" value="F:adenosine kinase activity"/>
    <property type="evidence" value="ECO:0007669"/>
    <property type="project" value="UniProtKB-UniRule"/>
</dbReference>
<evidence type="ECO:0000256" key="12">
    <source>
        <dbReference type="PIRSR" id="PIRSR601805-1"/>
    </source>
</evidence>
<dbReference type="OrthoDB" id="432447at2759"/>
<keyword evidence="5 13" id="KW-0660">Purine salvage</keyword>
<dbReference type="InterPro" id="IPR001805">
    <property type="entry name" value="Adenokinase"/>
</dbReference>
<dbReference type="AlphaFoldDB" id="A0A9W2ZII9"/>
<dbReference type="Gene3D" id="3.40.1190.20">
    <property type="match status" value="1"/>
</dbReference>
<dbReference type="GO" id="GO:0005829">
    <property type="term" value="C:cytosol"/>
    <property type="evidence" value="ECO:0007669"/>
    <property type="project" value="TreeGrafter"/>
</dbReference>
<evidence type="ECO:0000259" key="14">
    <source>
        <dbReference type="Pfam" id="PF00294"/>
    </source>
</evidence>
<dbReference type="RefSeq" id="XP_055874750.1">
    <property type="nucleotide sequence ID" value="XM_056018775.1"/>
</dbReference>
<organism evidence="15 16">
    <name type="scientific">Biomphalaria glabrata</name>
    <name type="common">Bloodfluke planorb</name>
    <name type="synonym">Freshwater snail</name>
    <dbReference type="NCBI Taxonomy" id="6526"/>
    <lineage>
        <taxon>Eukaryota</taxon>
        <taxon>Metazoa</taxon>
        <taxon>Spiralia</taxon>
        <taxon>Lophotrochozoa</taxon>
        <taxon>Mollusca</taxon>
        <taxon>Gastropoda</taxon>
        <taxon>Heterobranchia</taxon>
        <taxon>Euthyneura</taxon>
        <taxon>Panpulmonata</taxon>
        <taxon>Hygrophila</taxon>
        <taxon>Lymnaeoidea</taxon>
        <taxon>Planorbidae</taxon>
        <taxon>Biomphalaria</taxon>
    </lineage>
</organism>
<dbReference type="PRINTS" id="PR00989">
    <property type="entry name" value="ADENOKINASE"/>
</dbReference>
<keyword evidence="6 13" id="KW-0547">Nucleotide-binding</keyword>
<keyword evidence="7 13" id="KW-0418">Kinase</keyword>
<dbReference type="Pfam" id="PF00294">
    <property type="entry name" value="PfkB"/>
    <property type="match status" value="1"/>
</dbReference>
<evidence type="ECO:0000256" key="13">
    <source>
        <dbReference type="RuleBase" id="RU368116"/>
    </source>
</evidence>
<dbReference type="OMA" id="HASAQNC"/>
<gene>
    <name evidence="16" type="primary">LOC106065195</name>
</gene>
<evidence type="ECO:0000256" key="8">
    <source>
        <dbReference type="ARBA" id="ARBA00022840"/>
    </source>
</evidence>
<dbReference type="InterPro" id="IPR011611">
    <property type="entry name" value="PfkB_dom"/>
</dbReference>
<comment type="cofactor">
    <cofactor evidence="13">
        <name>Mg(2+)</name>
        <dbReference type="ChEBI" id="CHEBI:18420"/>
    </cofactor>
    <text evidence="13">Binds 3 Mg(2+) ions per subunit.</text>
</comment>
<keyword evidence="13" id="KW-0539">Nucleus</keyword>
<keyword evidence="15" id="KW-1185">Reference proteome</keyword>
<dbReference type="PANTHER" id="PTHR45769:SF3">
    <property type="entry name" value="ADENOSINE KINASE"/>
    <property type="match status" value="1"/>
</dbReference>
<dbReference type="SUPFAM" id="SSF53613">
    <property type="entry name" value="Ribokinase-like"/>
    <property type="match status" value="1"/>
</dbReference>
<dbReference type="GO" id="GO:0006144">
    <property type="term" value="P:purine nucleobase metabolic process"/>
    <property type="evidence" value="ECO:0007669"/>
    <property type="project" value="TreeGrafter"/>
</dbReference>
<dbReference type="GO" id="GO:0044209">
    <property type="term" value="P:AMP salvage"/>
    <property type="evidence" value="ECO:0007669"/>
    <property type="project" value="UniProtKB-UniRule"/>
</dbReference>
<accession>A0A9W2ZII9</accession>
<proteinExistence type="inferred from homology"/>